<dbReference type="AlphaFoldDB" id="A0AAV6HI76"/>
<name>A0AAV6HI76_9TELE</name>
<dbReference type="Proteomes" id="UP000823561">
    <property type="component" value="Chromosome 1"/>
</dbReference>
<reference evidence="1 2" key="1">
    <citation type="submission" date="2020-10" db="EMBL/GenBank/DDBJ databases">
        <title>Chromosome-scale genome assembly of the Allis shad, Alosa alosa.</title>
        <authorList>
            <person name="Margot Z."/>
            <person name="Christophe K."/>
            <person name="Cabau C."/>
            <person name="Louis A."/>
            <person name="Berthelot C."/>
            <person name="Parey E."/>
            <person name="Roest Crollius H."/>
            <person name="Montfort J."/>
            <person name="Robinson-Rechavi M."/>
            <person name="Bucao C."/>
            <person name="Bouchez O."/>
            <person name="Gislard M."/>
            <person name="Lluch J."/>
            <person name="Milhes M."/>
            <person name="Lampietro C."/>
            <person name="Lopez Roques C."/>
            <person name="Donnadieu C."/>
            <person name="Braasch I."/>
            <person name="Desvignes T."/>
            <person name="Postlethwait J."/>
            <person name="Bobe J."/>
            <person name="Guiguen Y."/>
        </authorList>
    </citation>
    <scope>NUCLEOTIDE SEQUENCE [LARGE SCALE GENOMIC DNA]</scope>
    <source>
        <strain evidence="1">M-15738</strain>
        <tissue evidence="1">Blood</tissue>
    </source>
</reference>
<sequence>MWCDLNAEWRDLPKRTLAALIYTTTPVPDVTICANSLPEAQCLQLTKLHRRGDCGLRSTGLWWCALETLLM</sequence>
<accession>A0AAV6HI76</accession>
<keyword evidence="2" id="KW-1185">Reference proteome</keyword>
<protein>
    <submittedName>
        <fullName evidence="1">Uncharacterized protein</fullName>
    </submittedName>
</protein>
<organism evidence="1 2">
    <name type="scientific">Alosa alosa</name>
    <name type="common">allis shad</name>
    <dbReference type="NCBI Taxonomy" id="278164"/>
    <lineage>
        <taxon>Eukaryota</taxon>
        <taxon>Metazoa</taxon>
        <taxon>Chordata</taxon>
        <taxon>Craniata</taxon>
        <taxon>Vertebrata</taxon>
        <taxon>Euteleostomi</taxon>
        <taxon>Actinopterygii</taxon>
        <taxon>Neopterygii</taxon>
        <taxon>Teleostei</taxon>
        <taxon>Clupei</taxon>
        <taxon>Clupeiformes</taxon>
        <taxon>Clupeoidei</taxon>
        <taxon>Clupeidae</taxon>
        <taxon>Alosa</taxon>
    </lineage>
</organism>
<comment type="caution">
    <text evidence="1">The sequence shown here is derived from an EMBL/GenBank/DDBJ whole genome shotgun (WGS) entry which is preliminary data.</text>
</comment>
<dbReference type="EMBL" id="JADWDJ010000001">
    <property type="protein sequence ID" value="KAG5286765.1"/>
    <property type="molecule type" value="Genomic_DNA"/>
</dbReference>
<gene>
    <name evidence="1" type="ORF">AALO_G00018510</name>
</gene>
<evidence type="ECO:0000313" key="2">
    <source>
        <dbReference type="Proteomes" id="UP000823561"/>
    </source>
</evidence>
<evidence type="ECO:0000313" key="1">
    <source>
        <dbReference type="EMBL" id="KAG5286765.1"/>
    </source>
</evidence>
<proteinExistence type="predicted"/>